<dbReference type="SUPFAM" id="SSF82689">
    <property type="entry name" value="Mechanosensitive channel protein MscS (YggB), C-terminal domain"/>
    <property type="match status" value="1"/>
</dbReference>
<feature type="transmembrane region" description="Helical" evidence="8">
    <location>
        <begin position="361"/>
        <end position="382"/>
    </location>
</feature>
<organism evidence="13 14">
    <name type="scientific">Sagittula salina</name>
    <dbReference type="NCBI Taxonomy" id="2820268"/>
    <lineage>
        <taxon>Bacteria</taxon>
        <taxon>Pseudomonadati</taxon>
        <taxon>Pseudomonadota</taxon>
        <taxon>Alphaproteobacteria</taxon>
        <taxon>Rhodobacterales</taxon>
        <taxon>Roseobacteraceae</taxon>
        <taxon>Sagittula</taxon>
    </lineage>
</organism>
<dbReference type="Gene3D" id="3.30.70.100">
    <property type="match status" value="1"/>
</dbReference>
<reference evidence="13" key="1">
    <citation type="submission" date="2021-03" db="EMBL/GenBank/DDBJ databases">
        <title>Sagittula salina sp. nov. strain M10.9X isolated from the marine waste.</title>
        <authorList>
            <person name="Satari L."/>
            <person name="Molina-Menor E."/>
            <person name="Vidal-Verdu A."/>
            <person name="Pascual J."/>
            <person name="Pereto J."/>
            <person name="Porcar M."/>
        </authorList>
    </citation>
    <scope>NUCLEOTIDE SEQUENCE</scope>
    <source>
        <strain evidence="13">M10.9X</strain>
    </source>
</reference>
<dbReference type="Gene3D" id="1.10.287.1260">
    <property type="match status" value="1"/>
</dbReference>
<evidence type="ECO:0000256" key="4">
    <source>
        <dbReference type="ARBA" id="ARBA00022692"/>
    </source>
</evidence>
<gene>
    <name evidence="13" type="ORF">J5474_02265</name>
</gene>
<dbReference type="InterPro" id="IPR049142">
    <property type="entry name" value="MS_channel_1st"/>
</dbReference>
<comment type="caution">
    <text evidence="13">The sequence shown here is derived from an EMBL/GenBank/DDBJ whole genome shotgun (WGS) entry which is preliminary data.</text>
</comment>
<feature type="region of interest" description="Disordered" evidence="7">
    <location>
        <begin position="35"/>
        <end position="58"/>
    </location>
</feature>
<evidence type="ECO:0000259" key="11">
    <source>
        <dbReference type="Pfam" id="PF21088"/>
    </source>
</evidence>
<dbReference type="SUPFAM" id="SSF82861">
    <property type="entry name" value="Mechanosensitive channel protein MscS (YggB), transmembrane region"/>
    <property type="match status" value="1"/>
</dbReference>
<dbReference type="InterPro" id="IPR049278">
    <property type="entry name" value="MS_channel_C"/>
</dbReference>
<dbReference type="Gene3D" id="2.30.30.60">
    <property type="match status" value="1"/>
</dbReference>
<evidence type="ECO:0000259" key="10">
    <source>
        <dbReference type="Pfam" id="PF21082"/>
    </source>
</evidence>
<accession>A0A940MGK3</accession>
<keyword evidence="5 8" id="KW-1133">Transmembrane helix</keyword>
<keyword evidence="6 8" id="KW-0472">Membrane</keyword>
<evidence type="ECO:0000313" key="14">
    <source>
        <dbReference type="Proteomes" id="UP000675940"/>
    </source>
</evidence>
<comment type="similarity">
    <text evidence="2">Belongs to the MscS (TC 1.A.23) family.</text>
</comment>
<dbReference type="PANTHER" id="PTHR30460">
    <property type="entry name" value="MODERATE CONDUCTANCE MECHANOSENSITIVE CHANNEL YBIO"/>
    <property type="match status" value="1"/>
</dbReference>
<dbReference type="InterPro" id="IPR045276">
    <property type="entry name" value="YbiO_bact"/>
</dbReference>
<dbReference type="Pfam" id="PF21082">
    <property type="entry name" value="MS_channel_3rd"/>
    <property type="match status" value="1"/>
</dbReference>
<feature type="transmembrane region" description="Helical" evidence="8">
    <location>
        <begin position="207"/>
        <end position="235"/>
    </location>
</feature>
<feature type="transmembrane region" description="Helical" evidence="8">
    <location>
        <begin position="554"/>
        <end position="572"/>
    </location>
</feature>
<dbReference type="InterPro" id="IPR006685">
    <property type="entry name" value="MscS_channel_2nd"/>
</dbReference>
<feature type="transmembrane region" description="Helical" evidence="8">
    <location>
        <begin position="388"/>
        <end position="409"/>
    </location>
</feature>
<proteinExistence type="inferred from homology"/>
<evidence type="ECO:0000259" key="12">
    <source>
        <dbReference type="Pfam" id="PF25392"/>
    </source>
</evidence>
<feature type="transmembrane region" description="Helical" evidence="8">
    <location>
        <begin position="168"/>
        <end position="186"/>
    </location>
</feature>
<feature type="transmembrane region" description="Helical" evidence="8">
    <location>
        <begin position="480"/>
        <end position="503"/>
    </location>
</feature>
<feature type="region of interest" description="Disordered" evidence="7">
    <location>
        <begin position="750"/>
        <end position="795"/>
    </location>
</feature>
<dbReference type="GO" id="GO:0005886">
    <property type="term" value="C:plasma membrane"/>
    <property type="evidence" value="ECO:0007669"/>
    <property type="project" value="UniProtKB-SubCell"/>
</dbReference>
<feature type="domain" description="Mechanosensitive ion channel MscS" evidence="9">
    <location>
        <begin position="575"/>
        <end position="638"/>
    </location>
</feature>
<name>A0A940MGK3_9RHOB</name>
<evidence type="ECO:0000313" key="13">
    <source>
        <dbReference type="EMBL" id="MBP0481315.1"/>
    </source>
</evidence>
<feature type="domain" description="Mechanosensitive ion channel transmembrane helices 2/3" evidence="11">
    <location>
        <begin position="533"/>
        <end position="573"/>
    </location>
</feature>
<feature type="transmembrane region" description="Helical" evidence="8">
    <location>
        <begin position="320"/>
        <end position="340"/>
    </location>
</feature>
<feature type="transmembrane region" description="Helical" evidence="8">
    <location>
        <begin position="247"/>
        <end position="266"/>
    </location>
</feature>
<protein>
    <submittedName>
        <fullName evidence="13">Mechanosensitive ion channel</fullName>
    </submittedName>
</protein>
<dbReference type="Proteomes" id="UP000675940">
    <property type="component" value="Unassembled WGS sequence"/>
</dbReference>
<sequence>MSLRTGGIPLRQAVVACLLSIMLGLFGLMPAAAQTPGPVTTDQASTGQGTGQGGDATAGVGALTTEQAQALADLLRNDQTRAALVDALTTVGSAPATFGSADPATSAAITQPEDVSLTRRVAQATQGAAETLGTTLTAFWGHLLRAPETLTSAAQIDPQVIWDAIRELALVIVATVVIYNLLRWISKRLYRRMGSAANERGPLQTGFIILGSVLIDAVVVVAAWGVGYLLALLVFGSVGQIGIRQTLYLNAFLIVEMVKMVVRAILSPTTPDLRPINIPDQGARHLNRWIAFIASLLGYGQMLVVPIINQNVDVMTGRGVSTLISVLAIVIVAIQVIRYRREVADWLLGSRLHDWGSVIRFLARNWYMAALGYLFVLLAVVLARPGGVLFPMLYASGKVLAAIVVGFIASNIVGRLIMRGVKVPHGVSERLPLLERRLNAFVPRMLTVFRLAIFAAVVFFTLNTIGIIDAQGWLESQVGVQLTATIVSIFLILIVSFLVWLAVNSWVDFRLNPDFGSAPTARERTLLSLLRNAVTIVLVVITLMFVLSEVGIDIAPLIASAGVLGLAIGFGAQKLVQDIITGVFIQLENAMNVGDVVSVGGTTGTVERLTIRSVSLRDVQGVFHIIPFSSVDMVSNYMRDYGFYVADMGIAYRENVSDAKQAMLDAFEELRANPEFAPHILEDLQWFGLNSFGASDVVVRARIKCVAGQQWGVGRAYNEIVKRIFDERGIEIPFPHQTIYFGEDKQGRAPAAPVRLMGESERPAEIEGKANPPAASPDPEVTLDDGVAEGDDAPR</sequence>
<dbReference type="Pfam" id="PF21088">
    <property type="entry name" value="MS_channel_1st"/>
    <property type="match status" value="1"/>
</dbReference>
<evidence type="ECO:0000256" key="8">
    <source>
        <dbReference type="SAM" id="Phobius"/>
    </source>
</evidence>
<dbReference type="InterPro" id="IPR023408">
    <property type="entry name" value="MscS_beta-dom_sf"/>
</dbReference>
<dbReference type="InterPro" id="IPR011066">
    <property type="entry name" value="MscS_channel_C_sf"/>
</dbReference>
<feature type="domain" description="Moderate conductance mechanosensitive channel YbiO-like transmembrane helix 1" evidence="12">
    <location>
        <begin position="395"/>
        <end position="473"/>
    </location>
</feature>
<dbReference type="InterPro" id="IPR057485">
    <property type="entry name" value="YbiO-like_TM1"/>
</dbReference>
<keyword evidence="14" id="KW-1185">Reference proteome</keyword>
<feature type="compositionally biased region" description="Acidic residues" evidence="7">
    <location>
        <begin position="781"/>
        <end position="795"/>
    </location>
</feature>
<evidence type="ECO:0000256" key="3">
    <source>
        <dbReference type="ARBA" id="ARBA00022475"/>
    </source>
</evidence>
<evidence type="ECO:0000256" key="6">
    <source>
        <dbReference type="ARBA" id="ARBA00023136"/>
    </source>
</evidence>
<evidence type="ECO:0000256" key="1">
    <source>
        <dbReference type="ARBA" id="ARBA00004651"/>
    </source>
</evidence>
<dbReference type="InterPro" id="IPR010920">
    <property type="entry name" value="LSM_dom_sf"/>
</dbReference>
<dbReference type="SUPFAM" id="SSF50182">
    <property type="entry name" value="Sm-like ribonucleoproteins"/>
    <property type="match status" value="1"/>
</dbReference>
<evidence type="ECO:0000256" key="2">
    <source>
        <dbReference type="ARBA" id="ARBA00008017"/>
    </source>
</evidence>
<keyword evidence="3" id="KW-1003">Cell membrane</keyword>
<evidence type="ECO:0000256" key="7">
    <source>
        <dbReference type="SAM" id="MobiDB-lite"/>
    </source>
</evidence>
<keyword evidence="4 8" id="KW-0812">Transmembrane</keyword>
<dbReference type="Pfam" id="PF00924">
    <property type="entry name" value="MS_channel_2nd"/>
    <property type="match status" value="1"/>
</dbReference>
<feature type="transmembrane region" description="Helical" evidence="8">
    <location>
        <begin position="529"/>
        <end position="548"/>
    </location>
</feature>
<feature type="compositionally biased region" description="Basic and acidic residues" evidence="7">
    <location>
        <begin position="758"/>
        <end position="768"/>
    </location>
</feature>
<dbReference type="EMBL" id="JAGISH010000001">
    <property type="protein sequence ID" value="MBP0481315.1"/>
    <property type="molecule type" value="Genomic_DNA"/>
</dbReference>
<dbReference type="RefSeq" id="WP_209358900.1">
    <property type="nucleotide sequence ID" value="NZ_JAGISH010000001.1"/>
</dbReference>
<dbReference type="Pfam" id="PF25392">
    <property type="entry name" value="MS_channel_TM1"/>
    <property type="match status" value="1"/>
</dbReference>
<dbReference type="GO" id="GO:0008381">
    <property type="term" value="F:mechanosensitive monoatomic ion channel activity"/>
    <property type="evidence" value="ECO:0007669"/>
    <property type="project" value="InterPro"/>
</dbReference>
<evidence type="ECO:0000259" key="9">
    <source>
        <dbReference type="Pfam" id="PF00924"/>
    </source>
</evidence>
<dbReference type="PANTHER" id="PTHR30460:SF0">
    <property type="entry name" value="MODERATE CONDUCTANCE MECHANOSENSITIVE CHANNEL YBIO"/>
    <property type="match status" value="1"/>
</dbReference>
<evidence type="ECO:0000256" key="5">
    <source>
        <dbReference type="ARBA" id="ARBA00022989"/>
    </source>
</evidence>
<feature type="transmembrane region" description="Helical" evidence="8">
    <location>
        <begin position="446"/>
        <end position="468"/>
    </location>
</feature>
<dbReference type="InterPro" id="IPR011014">
    <property type="entry name" value="MscS_channel_TM-2"/>
</dbReference>
<comment type="subcellular location">
    <subcellularLocation>
        <location evidence="1">Cell membrane</location>
        <topology evidence="1">Multi-pass membrane protein</topology>
    </subcellularLocation>
</comment>
<feature type="domain" description="Mechanosensitive ion channel MscS C-terminal" evidence="10">
    <location>
        <begin position="647"/>
        <end position="732"/>
    </location>
</feature>
<feature type="transmembrane region" description="Helical" evidence="8">
    <location>
        <begin position="286"/>
        <end position="308"/>
    </location>
</feature>
<dbReference type="AlphaFoldDB" id="A0A940MGK3"/>